<dbReference type="GO" id="GO:0031080">
    <property type="term" value="C:nuclear pore outer ring"/>
    <property type="evidence" value="ECO:0007669"/>
    <property type="project" value="TreeGrafter"/>
</dbReference>
<dbReference type="PANTHER" id="PTHR13003">
    <property type="entry name" value="NUP107-RELATED"/>
    <property type="match status" value="1"/>
</dbReference>
<evidence type="ECO:0000256" key="7">
    <source>
        <dbReference type="ARBA" id="ARBA00023242"/>
    </source>
</evidence>
<protein>
    <recommendedName>
        <fullName evidence="8">Nuclear pore complex protein</fullName>
    </recommendedName>
</protein>
<evidence type="ECO:0000256" key="5">
    <source>
        <dbReference type="ARBA" id="ARBA00023010"/>
    </source>
</evidence>
<feature type="region of interest" description="Disordered" evidence="9">
    <location>
        <begin position="160"/>
        <end position="184"/>
    </location>
</feature>
<dbReference type="Proteomes" id="UP000324222">
    <property type="component" value="Unassembled WGS sequence"/>
</dbReference>
<gene>
    <name evidence="10" type="primary">Nup107</name>
    <name evidence="10" type="ORF">E2C01_026683</name>
</gene>
<dbReference type="PANTHER" id="PTHR13003:SF2">
    <property type="entry name" value="NUCLEAR PORE COMPLEX PROTEIN NUP107"/>
    <property type="match status" value="1"/>
</dbReference>
<dbReference type="AlphaFoldDB" id="A0A5B7EJK7"/>
<evidence type="ECO:0000256" key="1">
    <source>
        <dbReference type="ARBA" id="ARBA00009510"/>
    </source>
</evidence>
<dbReference type="OrthoDB" id="3098at2759"/>
<keyword evidence="8" id="KW-0472">Membrane</keyword>
<dbReference type="InterPro" id="IPR007252">
    <property type="entry name" value="Nup84/Nup107"/>
</dbReference>
<reference evidence="10 11" key="1">
    <citation type="submission" date="2019-05" db="EMBL/GenBank/DDBJ databases">
        <title>Another draft genome of Portunus trituberculatus and its Hox gene families provides insights of decapod evolution.</title>
        <authorList>
            <person name="Jeong J.-H."/>
            <person name="Song I."/>
            <person name="Kim S."/>
            <person name="Choi T."/>
            <person name="Kim D."/>
            <person name="Ryu S."/>
            <person name="Kim W."/>
        </authorList>
    </citation>
    <scope>NUCLEOTIDE SEQUENCE [LARGE SCALE GENOMIC DNA]</scope>
    <source>
        <tissue evidence="10">Muscle</tissue>
    </source>
</reference>
<dbReference type="Gene3D" id="1.20.190.50">
    <property type="match status" value="1"/>
</dbReference>
<keyword evidence="7 8" id="KW-0539">Nucleus</keyword>
<keyword evidence="4" id="KW-0653">Protein transport</keyword>
<evidence type="ECO:0000256" key="6">
    <source>
        <dbReference type="ARBA" id="ARBA00023132"/>
    </source>
</evidence>
<keyword evidence="6 8" id="KW-0906">Nuclear pore complex</keyword>
<organism evidence="10 11">
    <name type="scientific">Portunus trituberculatus</name>
    <name type="common">Swimming crab</name>
    <name type="synonym">Neptunus trituberculatus</name>
    <dbReference type="NCBI Taxonomy" id="210409"/>
    <lineage>
        <taxon>Eukaryota</taxon>
        <taxon>Metazoa</taxon>
        <taxon>Ecdysozoa</taxon>
        <taxon>Arthropoda</taxon>
        <taxon>Crustacea</taxon>
        <taxon>Multicrustacea</taxon>
        <taxon>Malacostraca</taxon>
        <taxon>Eumalacostraca</taxon>
        <taxon>Eucarida</taxon>
        <taxon>Decapoda</taxon>
        <taxon>Pleocyemata</taxon>
        <taxon>Brachyura</taxon>
        <taxon>Eubrachyura</taxon>
        <taxon>Portunoidea</taxon>
        <taxon>Portunidae</taxon>
        <taxon>Portuninae</taxon>
        <taxon>Portunus</taxon>
    </lineage>
</organism>
<dbReference type="Pfam" id="PF04121">
    <property type="entry name" value="Nup84_Nup100"/>
    <property type="match status" value="1"/>
</dbReference>
<comment type="subcellular location">
    <subcellularLocation>
        <location evidence="8">Nucleus</location>
        <location evidence="8">Nuclear pore complex</location>
    </subcellularLocation>
    <subcellularLocation>
        <location evidence="8">Nucleus membrane</location>
    </subcellularLocation>
</comment>
<keyword evidence="5 8" id="KW-0811">Translocation</keyword>
<proteinExistence type="inferred from homology"/>
<evidence type="ECO:0000313" key="11">
    <source>
        <dbReference type="Proteomes" id="UP000324222"/>
    </source>
</evidence>
<evidence type="ECO:0000256" key="2">
    <source>
        <dbReference type="ARBA" id="ARBA00022448"/>
    </source>
</evidence>
<name>A0A5B7EJK7_PORTR</name>
<dbReference type="GO" id="GO:0031965">
    <property type="term" value="C:nuclear membrane"/>
    <property type="evidence" value="ECO:0007669"/>
    <property type="project" value="UniProtKB-SubCell"/>
</dbReference>
<comment type="similarity">
    <text evidence="1 8">Belongs to the nucleoporin Nup84/Nup107 family.</text>
</comment>
<accession>A0A5B7EJK7</accession>
<comment type="subunit">
    <text evidence="8">Part of the nuclear pore complex (NPC).</text>
</comment>
<evidence type="ECO:0000256" key="8">
    <source>
        <dbReference type="RuleBase" id="RU365072"/>
    </source>
</evidence>
<dbReference type="GO" id="GO:0017056">
    <property type="term" value="F:structural constituent of nuclear pore"/>
    <property type="evidence" value="ECO:0007669"/>
    <property type="project" value="UniProtKB-UniRule"/>
</dbReference>
<evidence type="ECO:0000256" key="4">
    <source>
        <dbReference type="ARBA" id="ARBA00022927"/>
    </source>
</evidence>
<sequence length="251" mass="28434">MGGGSSMDGNAVAVCLLPSDSVNIIIKEYEAETGKAEVPSHSENIVREYFCIRTFLDAQDSFTDWFDHYHQKRPTAPKKCSQNATFAQQVAYEQAEQQYKGEMERWKQTLNLITTWWHRLITSSIVIVAHIPNQTACDRLYNVLLFPDGGWLVDTNLEEQEQDPAGTSAQEGSAEGQAETAEPNRSHHLSVLRSIYIPQVASLLQNILHATEKYKECLQLADLIASEQYQLYKIWLFSHLLSVSESEGTFF</sequence>
<dbReference type="EMBL" id="VSRR010002810">
    <property type="protein sequence ID" value="MPC33339.1"/>
    <property type="molecule type" value="Genomic_DNA"/>
</dbReference>
<dbReference type="GO" id="GO:0006406">
    <property type="term" value="P:mRNA export from nucleus"/>
    <property type="evidence" value="ECO:0007669"/>
    <property type="project" value="TreeGrafter"/>
</dbReference>
<keyword evidence="2 8" id="KW-0813">Transport</keyword>
<evidence type="ECO:0000313" key="10">
    <source>
        <dbReference type="EMBL" id="MPC33339.1"/>
    </source>
</evidence>
<evidence type="ECO:0000256" key="9">
    <source>
        <dbReference type="SAM" id="MobiDB-lite"/>
    </source>
</evidence>
<dbReference type="GO" id="GO:0006606">
    <property type="term" value="P:protein import into nucleus"/>
    <property type="evidence" value="ECO:0007669"/>
    <property type="project" value="TreeGrafter"/>
</dbReference>
<evidence type="ECO:0000256" key="3">
    <source>
        <dbReference type="ARBA" id="ARBA00022816"/>
    </source>
</evidence>
<keyword evidence="3" id="KW-0509">mRNA transport</keyword>
<comment type="caution">
    <text evidence="10">The sequence shown here is derived from an EMBL/GenBank/DDBJ whole genome shotgun (WGS) entry which is preliminary data.</text>
</comment>
<keyword evidence="11" id="KW-1185">Reference proteome</keyword>
<dbReference type="GO" id="GO:0000973">
    <property type="term" value="P:post-transcriptional tethering of RNA polymerase II gene DNA at nuclear periphery"/>
    <property type="evidence" value="ECO:0007669"/>
    <property type="project" value="TreeGrafter"/>
</dbReference>
<comment type="function">
    <text evidence="8">Functions as a component of the nuclear pore complex (NPC).</text>
</comment>